<reference evidence="1 2" key="1">
    <citation type="submission" date="2020-06" db="EMBL/GenBank/DDBJ databases">
        <authorList>
            <person name="Jo H."/>
        </authorList>
    </citation>
    <scope>NUCLEOTIDE SEQUENCE [LARGE SCALE GENOMIC DNA]</scope>
    <source>
        <strain evidence="1 2">I46</strain>
    </source>
</reference>
<organism evidence="1 2">
    <name type="scientific">Microbacterium oleivorans</name>
    <dbReference type="NCBI Taxonomy" id="273677"/>
    <lineage>
        <taxon>Bacteria</taxon>
        <taxon>Bacillati</taxon>
        <taxon>Actinomycetota</taxon>
        <taxon>Actinomycetes</taxon>
        <taxon>Micrococcales</taxon>
        <taxon>Microbacteriaceae</taxon>
        <taxon>Microbacterium</taxon>
    </lineage>
</organism>
<proteinExistence type="predicted"/>
<keyword evidence="1" id="KW-0808">Transferase</keyword>
<evidence type="ECO:0000313" key="1">
    <source>
        <dbReference type="EMBL" id="QLD12243.1"/>
    </source>
</evidence>
<dbReference type="Proteomes" id="UP000509638">
    <property type="component" value="Chromosome"/>
</dbReference>
<dbReference type="Pfam" id="PF14907">
    <property type="entry name" value="NTP_transf_5"/>
    <property type="match status" value="1"/>
</dbReference>
<dbReference type="GO" id="GO:0016740">
    <property type="term" value="F:transferase activity"/>
    <property type="evidence" value="ECO:0007669"/>
    <property type="project" value="UniProtKB-KW"/>
</dbReference>
<name>A0A7D5JZ75_9MICO</name>
<gene>
    <name evidence="1" type="ORF">HW566_10945</name>
</gene>
<sequence>MHSGVELGHAWIQHLADELGIRVLFLKGPALAHQGLRDRRVSSDVDVLVEPARFDQLCDEILARGWRERPAALIGKLTSIHSRTLLHDRWPCDIDAHRHYPGMLADPSIAFDALWAQHDRLTLGHRSCAVPNRVASIIVLALHSLRGTERQARHAAELEHLRRVPLTSSERDLLAELARRTGTTVTLFEVLTEMGVPVVADPLEQRSAPARRWRERVRSGSYGSYFWFAALRDARGLDRLRIAGEAVWPSRRDLLLSRPETVDTALGRMAARGRRWVRGARSLPRAVRAINLSARMDDTDAGGPRWN</sequence>
<dbReference type="InterPro" id="IPR039498">
    <property type="entry name" value="NTP_transf_5"/>
</dbReference>
<protein>
    <submittedName>
        <fullName evidence="1">Nucleotidyltransferase family protein</fullName>
    </submittedName>
</protein>
<accession>A0A7D5JZ75</accession>
<dbReference type="EMBL" id="CP058316">
    <property type="protein sequence ID" value="QLD12243.1"/>
    <property type="molecule type" value="Genomic_DNA"/>
</dbReference>
<evidence type="ECO:0000313" key="2">
    <source>
        <dbReference type="Proteomes" id="UP000509638"/>
    </source>
</evidence>
<dbReference type="AlphaFoldDB" id="A0A7D5JZ75"/>